<dbReference type="InterPro" id="IPR021062">
    <property type="entry name" value="ArAE_1_C"/>
</dbReference>
<dbReference type="Gene3D" id="1.20.120.940">
    <property type="entry name" value="Putative aromatic acid exporter, C-terminal domain"/>
    <property type="match status" value="1"/>
</dbReference>
<dbReference type="InterPro" id="IPR010343">
    <property type="entry name" value="ArAE_1"/>
</dbReference>
<proteinExistence type="predicted"/>
<keyword evidence="9" id="KW-1185">Reference proteome</keyword>
<dbReference type="EMBL" id="ASQA01000018">
    <property type="protein sequence ID" value="ETT85335.1"/>
    <property type="molecule type" value="Genomic_DNA"/>
</dbReference>
<sequence>MKGFSIGYRTLKTAIGAAISIGLAEYFGLDFFTSAGILTILSIQTTKRKSLHEVYTRVLASIIGMMMAFLFFEGVAYHPIVLGCMILVFLPVLVMLKITPAFVSSVVIILHIFHTGNFTTGLLMNELSLMLIGFGTGLALNIYMPDIKHRLEKYRIRIEELYTAIFVEIEKYLRNGDTSWDGKELVEAVEVLNRAKSLAFQDVENHLTRRENLYYMYFDIREQQLEIIERVLPKITDLPVIVDQAELVADFLADMSQNINSGNTANKYREKLGVVKAEFAKLPLPTTHEAFVAMASLYQFIEEMDLYLAKKRDFKGLSPSRKHFKKKSNAEN</sequence>
<evidence type="ECO:0000259" key="7">
    <source>
        <dbReference type="Pfam" id="PF11728"/>
    </source>
</evidence>
<evidence type="ECO:0000313" key="8">
    <source>
        <dbReference type="EMBL" id="ETT85335.1"/>
    </source>
</evidence>
<feature type="domain" description="Putative aromatic acid exporter C-terminal" evidence="7">
    <location>
        <begin position="149"/>
        <end position="311"/>
    </location>
</feature>
<organism evidence="8 9">
    <name type="scientific">Viridibacillus arenosi FSL R5-213</name>
    <dbReference type="NCBI Taxonomy" id="1227360"/>
    <lineage>
        <taxon>Bacteria</taxon>
        <taxon>Bacillati</taxon>
        <taxon>Bacillota</taxon>
        <taxon>Bacilli</taxon>
        <taxon>Bacillales</taxon>
        <taxon>Caryophanaceae</taxon>
        <taxon>Viridibacillus</taxon>
    </lineage>
</organism>
<reference evidence="8 9" key="1">
    <citation type="journal article" date="2014" name="BMC Genomics">
        <title>Genomic comparison of sporeforming bacilli isolated from milk.</title>
        <authorList>
            <person name="Moreno Switt A.I."/>
            <person name="Andrus A.D."/>
            <person name="Ranieri M.L."/>
            <person name="Orsi R.H."/>
            <person name="Ivy R."/>
            <person name="den Bakker H.C."/>
            <person name="Martin N.H."/>
            <person name="Wiedmann M."/>
            <person name="Boor K.J."/>
        </authorList>
    </citation>
    <scope>NUCLEOTIDE SEQUENCE [LARGE SCALE GENOMIC DNA]</scope>
    <source>
        <strain evidence="8 9">FSL R5-213</strain>
    </source>
</reference>
<comment type="caution">
    <text evidence="8">The sequence shown here is derived from an EMBL/GenBank/DDBJ whole genome shotgun (WGS) entry which is preliminary data.</text>
</comment>
<dbReference type="Pfam" id="PF11728">
    <property type="entry name" value="ArAE_1_C"/>
    <property type="match status" value="1"/>
</dbReference>
<feature type="transmembrane region" description="Helical" evidence="6">
    <location>
        <begin position="15"/>
        <end position="42"/>
    </location>
</feature>
<dbReference type="Proteomes" id="UP000019062">
    <property type="component" value="Unassembled WGS sequence"/>
</dbReference>
<dbReference type="InterPro" id="IPR038323">
    <property type="entry name" value="ArAE_1_C_sf"/>
</dbReference>
<accession>W4EXR5</accession>
<evidence type="ECO:0000256" key="4">
    <source>
        <dbReference type="ARBA" id="ARBA00022989"/>
    </source>
</evidence>
<evidence type="ECO:0000313" key="9">
    <source>
        <dbReference type="Proteomes" id="UP000019062"/>
    </source>
</evidence>
<dbReference type="GO" id="GO:0005886">
    <property type="term" value="C:plasma membrane"/>
    <property type="evidence" value="ECO:0007669"/>
    <property type="project" value="UniProtKB-SubCell"/>
</dbReference>
<feature type="transmembrane region" description="Helical" evidence="6">
    <location>
        <begin position="54"/>
        <end position="72"/>
    </location>
</feature>
<dbReference type="PANTHER" id="PTHR40064:SF1">
    <property type="entry name" value="MEMBRANE PROTEIN"/>
    <property type="match status" value="1"/>
</dbReference>
<keyword evidence="4 6" id="KW-1133">Transmembrane helix</keyword>
<dbReference type="PANTHER" id="PTHR40064">
    <property type="entry name" value="MEMBRANE PROTEIN-RELATED"/>
    <property type="match status" value="1"/>
</dbReference>
<evidence type="ECO:0000256" key="3">
    <source>
        <dbReference type="ARBA" id="ARBA00022692"/>
    </source>
</evidence>
<keyword evidence="5 6" id="KW-0472">Membrane</keyword>
<gene>
    <name evidence="8" type="ORF">C176_11579</name>
</gene>
<dbReference type="AlphaFoldDB" id="W4EXR5"/>
<evidence type="ECO:0000256" key="1">
    <source>
        <dbReference type="ARBA" id="ARBA00004651"/>
    </source>
</evidence>
<dbReference type="RefSeq" id="WP_038184856.1">
    <property type="nucleotide sequence ID" value="NZ_ASQA01000018.1"/>
</dbReference>
<evidence type="ECO:0000256" key="6">
    <source>
        <dbReference type="SAM" id="Phobius"/>
    </source>
</evidence>
<dbReference type="PATRIC" id="fig|1227360.4.peg.2364"/>
<evidence type="ECO:0000256" key="2">
    <source>
        <dbReference type="ARBA" id="ARBA00022475"/>
    </source>
</evidence>
<evidence type="ECO:0000256" key="5">
    <source>
        <dbReference type="ARBA" id="ARBA00023136"/>
    </source>
</evidence>
<dbReference type="Pfam" id="PF06081">
    <property type="entry name" value="ArAE_1"/>
    <property type="match status" value="1"/>
</dbReference>
<dbReference type="eggNOG" id="COG4129">
    <property type="taxonomic scope" value="Bacteria"/>
</dbReference>
<feature type="transmembrane region" description="Helical" evidence="6">
    <location>
        <begin position="129"/>
        <end position="147"/>
    </location>
</feature>
<name>W4EXR5_9BACL</name>
<comment type="subcellular location">
    <subcellularLocation>
        <location evidence="1">Cell membrane</location>
        <topology evidence="1">Multi-pass membrane protein</topology>
    </subcellularLocation>
</comment>
<protein>
    <recommendedName>
        <fullName evidence="7">Putative aromatic acid exporter C-terminal domain-containing protein</fullName>
    </recommendedName>
</protein>
<keyword evidence="3 6" id="KW-0812">Transmembrane</keyword>
<dbReference type="InterPro" id="IPR052984">
    <property type="entry name" value="UPF0421"/>
</dbReference>
<keyword evidence="2" id="KW-1003">Cell membrane</keyword>